<sequence>MSFKIHSFVGQICCLYTLNLNAKAVYLRDKITKIKFTVLL</sequence>
<name>A0A2R4P0N1_9BACT</name>
<reference evidence="1 2" key="1">
    <citation type="journal article" date="2018" name="Emerg. Microbes Infect.">
        <title>Genomic analysis of oral Campylobacter concisus strains identified a potential bacterial molecular marker associated with active Crohn's disease.</title>
        <authorList>
            <person name="Liu F."/>
            <person name="Ma R."/>
            <person name="Tay C.Y.A."/>
            <person name="Octavia S."/>
            <person name="Lan R."/>
            <person name="Chung H.K.L."/>
            <person name="Riordan S.M."/>
            <person name="Grimm M.C."/>
            <person name="Leong R.W."/>
            <person name="Tanaka M.M."/>
            <person name="Connor S."/>
            <person name="Zhang L."/>
        </authorList>
    </citation>
    <scope>NUCLEOTIDE SEQUENCE [LARGE SCALE GENOMIC DNA]</scope>
    <source>
        <strain evidence="1 2">P2CDO4</strain>
    </source>
</reference>
<evidence type="ECO:0000313" key="2">
    <source>
        <dbReference type="Proteomes" id="UP000241854"/>
    </source>
</evidence>
<dbReference type="Proteomes" id="UP000241854">
    <property type="component" value="Chromosome"/>
</dbReference>
<dbReference type="AlphaFoldDB" id="A0A2R4P0N1"/>
<organism evidence="1 2">
    <name type="scientific">Campylobacter concisus</name>
    <dbReference type="NCBI Taxonomy" id="199"/>
    <lineage>
        <taxon>Bacteria</taxon>
        <taxon>Pseudomonadati</taxon>
        <taxon>Campylobacterota</taxon>
        <taxon>Epsilonproteobacteria</taxon>
        <taxon>Campylobacterales</taxon>
        <taxon>Campylobacteraceae</taxon>
        <taxon>Campylobacter</taxon>
    </lineage>
</organism>
<evidence type="ECO:0000313" key="1">
    <source>
        <dbReference type="EMBL" id="AVX44242.1"/>
    </source>
</evidence>
<dbReference type="EMBL" id="CP021642">
    <property type="protein sequence ID" value="AVX44242.1"/>
    <property type="molecule type" value="Genomic_DNA"/>
</dbReference>
<protein>
    <submittedName>
        <fullName evidence="1">Uncharacterized protein</fullName>
    </submittedName>
</protein>
<accession>A0A2R4P0N1</accession>
<proteinExistence type="predicted"/>
<gene>
    <name evidence="1" type="ORF">CCS77_1181</name>
</gene>